<dbReference type="GO" id="GO:0009103">
    <property type="term" value="P:lipopolysaccharide biosynthetic process"/>
    <property type="evidence" value="ECO:0007669"/>
    <property type="project" value="TreeGrafter"/>
</dbReference>
<dbReference type="Proteomes" id="UP000470470">
    <property type="component" value="Unassembled WGS sequence"/>
</dbReference>
<dbReference type="Gene3D" id="3.40.50.2000">
    <property type="entry name" value="Glycogen Phosphorylase B"/>
    <property type="match status" value="2"/>
</dbReference>
<evidence type="ECO:0000313" key="5">
    <source>
        <dbReference type="EMBL" id="NEL55071.1"/>
    </source>
</evidence>
<organism evidence="5 6">
    <name type="scientific">Goekera deserti</name>
    <dbReference type="NCBI Taxonomy" id="2497753"/>
    <lineage>
        <taxon>Bacteria</taxon>
        <taxon>Bacillati</taxon>
        <taxon>Actinomycetota</taxon>
        <taxon>Actinomycetes</taxon>
        <taxon>Geodermatophilales</taxon>
        <taxon>Geodermatophilaceae</taxon>
        <taxon>Goekera</taxon>
    </lineage>
</organism>
<evidence type="ECO:0000259" key="4">
    <source>
        <dbReference type="Pfam" id="PF13439"/>
    </source>
</evidence>
<name>A0A7K3WF03_9ACTN</name>
<dbReference type="Pfam" id="PF00534">
    <property type="entry name" value="Glycos_transf_1"/>
    <property type="match status" value="1"/>
</dbReference>
<evidence type="ECO:0000256" key="2">
    <source>
        <dbReference type="ARBA" id="ARBA00022679"/>
    </source>
</evidence>
<accession>A0A7K3WF03</accession>
<dbReference type="EMBL" id="JAAGWK010000020">
    <property type="protein sequence ID" value="NEL55071.1"/>
    <property type="molecule type" value="Genomic_DNA"/>
</dbReference>
<dbReference type="SUPFAM" id="SSF53756">
    <property type="entry name" value="UDP-Glycosyltransferase/glycogen phosphorylase"/>
    <property type="match status" value="1"/>
</dbReference>
<keyword evidence="6" id="KW-1185">Reference proteome</keyword>
<dbReference type="PANTHER" id="PTHR46401">
    <property type="entry name" value="GLYCOSYLTRANSFERASE WBBK-RELATED"/>
    <property type="match status" value="1"/>
</dbReference>
<sequence length="393" mass="41019">MSRGCDEEGWSRSALSRASRVGLGDVSTASPTRWLLMAGHVPPDGSGGGIVRYTVELARALHRRDDVELHLLTSPAAAGPLAELVGSPDRVVPLPAVPDPLVPAYERAALARRLGARFDVVQGAKHLLPRGVAARTALTVHDMILFDRPGDFPLAKRTLLGRPYAASLRQADALVCVSAATRDRLTRWDARVGARATAVPLATSPKLLGATAVPVPALAGRPFGLVVGDSSPRKNLAVVVSAWARVVKQRPDAVLALVGPPNWGVDSYGPDHAGLLASGHVVQLTGVDDGTLRWSYENSSVVLTPSLVEGFGLPAVEALDLGARLVTSLDPALVEVSGAAAEHLPADDVPGWAAAVLRALEEVPAPVPRTPRTWDDVAAETVLAVLGRPVTGG</sequence>
<dbReference type="InterPro" id="IPR028098">
    <property type="entry name" value="Glyco_trans_4-like_N"/>
</dbReference>
<dbReference type="CDD" id="cd03809">
    <property type="entry name" value="GT4_MtfB-like"/>
    <property type="match status" value="1"/>
</dbReference>
<reference evidence="5 6" key="1">
    <citation type="submission" date="2020-02" db="EMBL/GenBank/DDBJ databases">
        <title>The whole genome sequence of CPCC 205119.</title>
        <authorList>
            <person name="Jiang Z."/>
        </authorList>
    </citation>
    <scope>NUCLEOTIDE SEQUENCE [LARGE SCALE GENOMIC DNA]</scope>
    <source>
        <strain evidence="5 6">CPCC 205119</strain>
    </source>
</reference>
<evidence type="ECO:0000256" key="1">
    <source>
        <dbReference type="ARBA" id="ARBA00022676"/>
    </source>
</evidence>
<dbReference type="InterPro" id="IPR001296">
    <property type="entry name" value="Glyco_trans_1"/>
</dbReference>
<dbReference type="AlphaFoldDB" id="A0A7K3WF03"/>
<feature type="domain" description="Glycosyltransferase subfamily 4-like N-terminal" evidence="4">
    <location>
        <begin position="48"/>
        <end position="188"/>
    </location>
</feature>
<keyword evidence="1" id="KW-0328">Glycosyltransferase</keyword>
<dbReference type="Pfam" id="PF13439">
    <property type="entry name" value="Glyco_transf_4"/>
    <property type="match status" value="1"/>
</dbReference>
<feature type="domain" description="Glycosyl transferase family 1" evidence="3">
    <location>
        <begin position="221"/>
        <end position="361"/>
    </location>
</feature>
<protein>
    <submittedName>
        <fullName evidence="5">Glycosyltransferase family 4 protein</fullName>
    </submittedName>
</protein>
<evidence type="ECO:0000313" key="6">
    <source>
        <dbReference type="Proteomes" id="UP000470470"/>
    </source>
</evidence>
<dbReference type="GO" id="GO:0016757">
    <property type="term" value="F:glycosyltransferase activity"/>
    <property type="evidence" value="ECO:0007669"/>
    <property type="project" value="UniProtKB-KW"/>
</dbReference>
<comment type="caution">
    <text evidence="5">The sequence shown here is derived from an EMBL/GenBank/DDBJ whole genome shotgun (WGS) entry which is preliminary data.</text>
</comment>
<dbReference type="PANTHER" id="PTHR46401:SF2">
    <property type="entry name" value="GLYCOSYLTRANSFERASE WBBK-RELATED"/>
    <property type="match status" value="1"/>
</dbReference>
<proteinExistence type="predicted"/>
<keyword evidence="2 5" id="KW-0808">Transferase</keyword>
<evidence type="ECO:0000259" key="3">
    <source>
        <dbReference type="Pfam" id="PF00534"/>
    </source>
</evidence>
<gene>
    <name evidence="5" type="ORF">G1H19_13810</name>
</gene>